<dbReference type="RefSeq" id="WP_255900258.1">
    <property type="nucleotide sequence ID" value="NZ_JAFMZO010000002.1"/>
</dbReference>
<dbReference type="Gene3D" id="1.25.10.10">
    <property type="entry name" value="Leucine-rich Repeat Variant"/>
    <property type="match status" value="1"/>
</dbReference>
<evidence type="ECO:0000256" key="4">
    <source>
        <dbReference type="ARBA" id="ARBA00023008"/>
    </source>
</evidence>
<gene>
    <name evidence="6" type="ORF">ACFSJU_15290</name>
</gene>
<comment type="caution">
    <text evidence="6">The sequence shown here is derived from an EMBL/GenBank/DDBJ whole genome shotgun (WGS) entry which is preliminary data.</text>
</comment>
<evidence type="ECO:0000259" key="5">
    <source>
        <dbReference type="PROSITE" id="PS01159"/>
    </source>
</evidence>
<dbReference type="Pfam" id="PF23500">
    <property type="entry name" value="DUF7133"/>
    <property type="match status" value="1"/>
</dbReference>
<evidence type="ECO:0000313" key="6">
    <source>
        <dbReference type="EMBL" id="MFD2163771.1"/>
    </source>
</evidence>
<dbReference type="InterPro" id="IPR008972">
    <property type="entry name" value="Cupredoxin"/>
</dbReference>
<dbReference type="Pfam" id="PF00127">
    <property type="entry name" value="Copper-bind"/>
    <property type="match status" value="1"/>
</dbReference>
<evidence type="ECO:0000313" key="7">
    <source>
        <dbReference type="Proteomes" id="UP001597387"/>
    </source>
</evidence>
<keyword evidence="4" id="KW-0186">Copper</keyword>
<dbReference type="Gene3D" id="3.40.50.880">
    <property type="match status" value="1"/>
</dbReference>
<reference evidence="7" key="1">
    <citation type="journal article" date="2019" name="Int. J. Syst. Evol. Microbiol.">
        <title>The Global Catalogue of Microorganisms (GCM) 10K type strain sequencing project: providing services to taxonomists for standard genome sequencing and annotation.</title>
        <authorList>
            <consortium name="The Broad Institute Genomics Platform"/>
            <consortium name="The Broad Institute Genome Sequencing Center for Infectious Disease"/>
            <person name="Wu L."/>
            <person name="Ma J."/>
        </authorList>
    </citation>
    <scope>NUCLEOTIDE SEQUENCE [LARGE SCALE GENOMIC DNA]</scope>
    <source>
        <strain evidence="7">KCTC 42217</strain>
    </source>
</reference>
<dbReference type="SUPFAM" id="SSF48371">
    <property type="entry name" value="ARM repeat"/>
    <property type="match status" value="1"/>
</dbReference>
<dbReference type="PANTHER" id="PTHR33546:SF1">
    <property type="entry name" value="LARGE, MULTIFUNCTIONAL SECRETED PROTEIN"/>
    <property type="match status" value="1"/>
</dbReference>
<dbReference type="Gene3D" id="2.60.40.420">
    <property type="entry name" value="Cupredoxins - blue copper proteins"/>
    <property type="match status" value="1"/>
</dbReference>
<dbReference type="Gene3D" id="2.120.10.30">
    <property type="entry name" value="TolB, C-terminal domain"/>
    <property type="match status" value="1"/>
</dbReference>
<dbReference type="SUPFAM" id="SSF49503">
    <property type="entry name" value="Cupredoxins"/>
    <property type="match status" value="1"/>
</dbReference>
<keyword evidence="3" id="KW-0249">Electron transport</keyword>
<evidence type="ECO:0000256" key="3">
    <source>
        <dbReference type="ARBA" id="ARBA00022982"/>
    </source>
</evidence>
<feature type="domain" description="WW" evidence="5">
    <location>
        <begin position="197"/>
        <end position="223"/>
    </location>
</feature>
<dbReference type="InterPro" id="IPR029010">
    <property type="entry name" value="ThuA-like"/>
</dbReference>
<name>A0ABW4ZQA7_9SPHI</name>
<dbReference type="Proteomes" id="UP001597387">
    <property type="component" value="Unassembled WGS sequence"/>
</dbReference>
<dbReference type="InterPro" id="IPR011989">
    <property type="entry name" value="ARM-like"/>
</dbReference>
<keyword evidence="7" id="KW-1185">Reference proteome</keyword>
<dbReference type="InterPro" id="IPR011041">
    <property type="entry name" value="Quinoprot_gluc/sorb_DH_b-prop"/>
</dbReference>
<dbReference type="InterPro" id="IPR055557">
    <property type="entry name" value="DUF7133"/>
</dbReference>
<evidence type="ECO:0000256" key="2">
    <source>
        <dbReference type="ARBA" id="ARBA00022723"/>
    </source>
</evidence>
<accession>A0ABW4ZQA7</accession>
<dbReference type="CDD" id="cd04233">
    <property type="entry name" value="Auracyanin"/>
    <property type="match status" value="1"/>
</dbReference>
<proteinExistence type="predicted"/>
<dbReference type="InterPro" id="IPR001202">
    <property type="entry name" value="WW_dom"/>
</dbReference>
<dbReference type="NCBIfam" id="TIGR02604">
    <property type="entry name" value="Piru_Ver_Nterm"/>
    <property type="match status" value="1"/>
</dbReference>
<dbReference type="SUPFAM" id="SSF50952">
    <property type="entry name" value="Soluble quinoprotein glucose dehydrogenase"/>
    <property type="match status" value="1"/>
</dbReference>
<dbReference type="InterPro" id="IPR016024">
    <property type="entry name" value="ARM-type_fold"/>
</dbReference>
<dbReference type="InterPro" id="IPR028871">
    <property type="entry name" value="BlueCu_1_BS"/>
</dbReference>
<dbReference type="InterPro" id="IPR000923">
    <property type="entry name" value="BlueCu_1"/>
</dbReference>
<dbReference type="EMBL" id="JBHUHZ010000002">
    <property type="protein sequence ID" value="MFD2163771.1"/>
    <property type="molecule type" value="Genomic_DNA"/>
</dbReference>
<keyword evidence="1" id="KW-0813">Transport</keyword>
<protein>
    <submittedName>
        <fullName evidence="6">PVC-type heme-binding CxxCH protein</fullName>
    </submittedName>
</protein>
<dbReference type="SUPFAM" id="SSF52317">
    <property type="entry name" value="Class I glutamine amidotransferase-like"/>
    <property type="match status" value="1"/>
</dbReference>
<dbReference type="PROSITE" id="PS00196">
    <property type="entry name" value="COPPER_BLUE"/>
    <property type="match status" value="1"/>
</dbReference>
<dbReference type="InterPro" id="IPR013428">
    <property type="entry name" value="Membrane-bound_put_N"/>
</dbReference>
<dbReference type="InterPro" id="IPR029062">
    <property type="entry name" value="Class_I_gatase-like"/>
</dbReference>
<keyword evidence="2" id="KW-0479">Metal-binding</keyword>
<organism evidence="6 7">
    <name type="scientific">Paradesertivirga mongoliensis</name>
    <dbReference type="NCBI Taxonomy" id="2100740"/>
    <lineage>
        <taxon>Bacteria</taxon>
        <taxon>Pseudomonadati</taxon>
        <taxon>Bacteroidota</taxon>
        <taxon>Sphingobacteriia</taxon>
        <taxon>Sphingobacteriales</taxon>
        <taxon>Sphingobacteriaceae</taxon>
        <taxon>Paradesertivirga</taxon>
    </lineage>
</organism>
<dbReference type="Pfam" id="PF06283">
    <property type="entry name" value="ThuA"/>
    <property type="match status" value="1"/>
</dbReference>
<dbReference type="InterPro" id="IPR011042">
    <property type="entry name" value="6-blade_b-propeller_TolB-like"/>
</dbReference>
<dbReference type="PROSITE" id="PS01159">
    <property type="entry name" value="WW_DOMAIN_1"/>
    <property type="match status" value="1"/>
</dbReference>
<dbReference type="PANTHER" id="PTHR33546">
    <property type="entry name" value="LARGE, MULTIFUNCTIONAL SECRETED PROTEIN-RELATED"/>
    <property type="match status" value="1"/>
</dbReference>
<evidence type="ECO:0000256" key="1">
    <source>
        <dbReference type="ARBA" id="ARBA00022448"/>
    </source>
</evidence>
<sequence length="1158" mass="127307">MKKVIFSLFICSIIFYNCSDKITTSNKGGIAETPRRAEVLFLGHASTHHNSGRYAPMLMTPLFDKGINMTYTTDTNDLTDENLKKYDGLIIYANYNTISAAKEKALKDFVQGGKGLIPIHSASACFGNSAWYIQAVGGKFKSHKAGVFSPVTVNQNHPVMQGVAPFTSWDETYVHSNINPDKTVLQERVEGSTREPWTWVRNEGNGRVFYTASGHNDSTWTQPEFLKLVRNGVLWAIGDKVQRQISKLAIAPGVYSDANVPNYERRDPAPMFQHAFTPAESQKRIQVPVDFELELFASEPNVTNPIAMAWDEKGRLWVIETVDYPNDVRNQDGAGDDRIKILEDTDGDGKADKFTVFADNLNIPTSMTFSNGGVIVSQAPHMVFLKDTNGDDKADVRQNIISGWGQNDTHAGPSNLKYGFDNKIWGVVGYAGFEGTIDGQSHKFGQGVYHFSPDGKNFEFLARTSNNTWGLGFTEENDVFISTANNTHSAYYSMPAKFMRRTLPSTTVQPVQKLDGHYDIHVVFPNLRQVDVQGGFTAAAGHNFYTARNFPKNYWNRIAFVAEPTGRMLHNAIIEKSGAGFIEKDGWNLMASSDEWMSPVHAEVGPDGAVWVADWYDFIIQHNPTPRGFENGKGNAYINPLRDKERGRIYRVKYKNAKPYTSIKLSKDDTEGLLAALQNDNMFWRMTAQRLLVESKNPAAIPGLLRIINNRNVDEIGLNSPVVHALWTLQGLGALEGTNNEALQAVTGALTHPAAGVRKAAIQVLPKSKLMESLHKAALLKDTDLRVRLAALLAIAEQPASVHFGHMLYEASADSANVNDKYIPQALYAAALVHQEGFLAAAKTAAKPSELSLAVTKGINEEVYRLERRSQIQFPPEIAGKEIVIKGSISKQERDLGGVIVAHGGKENGYALYVKDGKLHMVVNQNGKVYMASSRNTIPEKFDFIARLSKGGAISLEIDGKQVAGAKAPALFNAQPTEGIRVGQDNGADKVGSYLNPTAFTGNFVNTSLELKKPSEGTQVAGSSSGNASSGGNTVVINMKVVEHVMKFDKTNFTVKAGQTVIINLENPDFMQHNLVIAKPGTMNKVGEAADVLARDPNGAEKQYVPKMPEVLFATKLLNPEEATTLQFTAPSTPGNYPYLCTFPGHWRIMNGMMKVVK</sequence>